<gene>
    <name evidence="2" type="ORF">G5B17_17875</name>
</gene>
<keyword evidence="1" id="KW-0812">Transmembrane</keyword>
<keyword evidence="3" id="KW-1185">Reference proteome</keyword>
<sequence length="200" mass="22690">MENLLSIKKKSFFPGLTLLLAGFLAGMLIPNFIYRFSWKQQAFSAVYLLETYGKTEAGGIDYLLQILWMRGGIFFLSLICGFTVFGVPMAIMAMLFTGIGLGIVFSMSILQFGLTGGAVAVALLFPHYLIYLPLWDSVYQMVYRESMGIWRNHGIFPQKVSAYLLKVLLYTALYGAGILLEWRVNPWILNKILDFSKFFE</sequence>
<evidence type="ECO:0000256" key="1">
    <source>
        <dbReference type="SAM" id="Phobius"/>
    </source>
</evidence>
<name>A0ABX2HAZ3_9FIRM</name>
<organism evidence="2 3">
    <name type="scientific">Blautia faecis</name>
    <dbReference type="NCBI Taxonomy" id="871665"/>
    <lineage>
        <taxon>Bacteria</taxon>
        <taxon>Bacillati</taxon>
        <taxon>Bacillota</taxon>
        <taxon>Clostridia</taxon>
        <taxon>Lachnospirales</taxon>
        <taxon>Lachnospiraceae</taxon>
        <taxon>Blautia</taxon>
    </lineage>
</organism>
<keyword evidence="1" id="KW-1133">Transmembrane helix</keyword>
<feature type="transmembrane region" description="Helical" evidence="1">
    <location>
        <begin position="12"/>
        <end position="34"/>
    </location>
</feature>
<keyword evidence="1" id="KW-0472">Membrane</keyword>
<dbReference type="RefSeq" id="WP_148462511.1">
    <property type="nucleotide sequence ID" value="NZ_JAAINN010000002.1"/>
</dbReference>
<proteinExistence type="predicted"/>
<feature type="transmembrane region" description="Helical" evidence="1">
    <location>
        <begin position="109"/>
        <end position="131"/>
    </location>
</feature>
<evidence type="ECO:0000313" key="3">
    <source>
        <dbReference type="Proteomes" id="UP001644719"/>
    </source>
</evidence>
<comment type="caution">
    <text evidence="2">The sequence shown here is derived from an EMBL/GenBank/DDBJ whole genome shotgun (WGS) entry which is preliminary data.</text>
</comment>
<protein>
    <submittedName>
        <fullName evidence="2">Stage II sporulation protein M</fullName>
    </submittedName>
</protein>
<dbReference type="Proteomes" id="UP001644719">
    <property type="component" value="Unassembled WGS sequence"/>
</dbReference>
<evidence type="ECO:0000313" key="2">
    <source>
        <dbReference type="EMBL" id="NSG87229.1"/>
    </source>
</evidence>
<accession>A0ABX2HAZ3</accession>
<dbReference type="EMBL" id="JAAITS010000066">
    <property type="protein sequence ID" value="NSG87229.1"/>
    <property type="molecule type" value="Genomic_DNA"/>
</dbReference>
<feature type="transmembrane region" description="Helical" evidence="1">
    <location>
        <begin position="73"/>
        <end position="97"/>
    </location>
</feature>
<reference evidence="2 3" key="1">
    <citation type="journal article" date="2020" name="Cell Host Microbe">
        <title>Functional and Genomic Variation between Human-Derived Isolates of Lachnospiraceae Reveals Inter- and Intra-Species Diversity.</title>
        <authorList>
            <person name="Sorbara M.T."/>
            <person name="Littmann E.R."/>
            <person name="Fontana E."/>
            <person name="Moody T.U."/>
            <person name="Kohout C.E."/>
            <person name="Gjonbalaj M."/>
            <person name="Eaton V."/>
            <person name="Seok R."/>
            <person name="Leiner I.M."/>
            <person name="Pamer E.G."/>
        </authorList>
    </citation>
    <scope>NUCLEOTIDE SEQUENCE [LARGE SCALE GENOMIC DNA]</scope>
    <source>
        <strain evidence="2 3">MSK.17.74</strain>
    </source>
</reference>
<feature type="transmembrane region" description="Helical" evidence="1">
    <location>
        <begin position="160"/>
        <end position="182"/>
    </location>
</feature>